<dbReference type="AlphaFoldDB" id="A0A167WXB7"/>
<accession>A0A167WXB7</accession>
<keyword evidence="2" id="KW-1185">Reference proteome</keyword>
<gene>
    <name evidence="1" type="ORF">FIBSPDRAFT_902675</name>
</gene>
<dbReference type="STRING" id="436010.A0A167WXB7"/>
<sequence>MYGSTILASVHFWSSEKYFWIADADAVKNVLCSKRTLKLSQAQTGSVTGPSPHRLLFNEENNALVWSETIRVVNEWFAHLPIVPTDGSDAEIDVCFIMTQATLIISSAGFGRSMHCHAVMSTTHKPYVKTLAPKFLVRILERFKSLRTLLVLDRICAMAQDYRDLRMHIVDMGSPEEKGELRGAALLKNLVEANLQEEGGGRGLTDDELLSLDTVDPRSPAAQQLADELGQRHLPILWRSVSH</sequence>
<proteinExistence type="predicted"/>
<protein>
    <submittedName>
        <fullName evidence="1">Uncharacterized protein</fullName>
    </submittedName>
</protein>
<reference evidence="1 2" key="1">
    <citation type="journal article" date="2016" name="Mol. Biol. Evol.">
        <title>Comparative Genomics of Early-Diverging Mushroom-Forming Fungi Provides Insights into the Origins of Lignocellulose Decay Capabilities.</title>
        <authorList>
            <person name="Nagy L.G."/>
            <person name="Riley R."/>
            <person name="Tritt A."/>
            <person name="Adam C."/>
            <person name="Daum C."/>
            <person name="Floudas D."/>
            <person name="Sun H."/>
            <person name="Yadav J.S."/>
            <person name="Pangilinan J."/>
            <person name="Larsson K.H."/>
            <person name="Matsuura K."/>
            <person name="Barry K."/>
            <person name="Labutti K."/>
            <person name="Kuo R."/>
            <person name="Ohm R.A."/>
            <person name="Bhattacharya S.S."/>
            <person name="Shirouzu T."/>
            <person name="Yoshinaga Y."/>
            <person name="Martin F.M."/>
            <person name="Grigoriev I.V."/>
            <person name="Hibbett D.S."/>
        </authorList>
    </citation>
    <scope>NUCLEOTIDE SEQUENCE [LARGE SCALE GENOMIC DNA]</scope>
    <source>
        <strain evidence="1 2">CBS 109695</strain>
    </source>
</reference>
<dbReference type="Proteomes" id="UP000076532">
    <property type="component" value="Unassembled WGS sequence"/>
</dbReference>
<name>A0A167WXB7_9AGAM</name>
<dbReference type="EMBL" id="KV417780">
    <property type="protein sequence ID" value="KZP06590.1"/>
    <property type="molecule type" value="Genomic_DNA"/>
</dbReference>
<dbReference type="OrthoDB" id="1470350at2759"/>
<evidence type="ECO:0000313" key="1">
    <source>
        <dbReference type="EMBL" id="KZP06590.1"/>
    </source>
</evidence>
<evidence type="ECO:0000313" key="2">
    <source>
        <dbReference type="Proteomes" id="UP000076532"/>
    </source>
</evidence>
<organism evidence="1 2">
    <name type="scientific">Athelia psychrophila</name>
    <dbReference type="NCBI Taxonomy" id="1759441"/>
    <lineage>
        <taxon>Eukaryota</taxon>
        <taxon>Fungi</taxon>
        <taxon>Dikarya</taxon>
        <taxon>Basidiomycota</taxon>
        <taxon>Agaricomycotina</taxon>
        <taxon>Agaricomycetes</taxon>
        <taxon>Agaricomycetidae</taxon>
        <taxon>Atheliales</taxon>
        <taxon>Atheliaceae</taxon>
        <taxon>Athelia</taxon>
    </lineage>
</organism>